<feature type="region of interest" description="Disordered" evidence="1">
    <location>
        <begin position="1"/>
        <end position="238"/>
    </location>
</feature>
<feature type="compositionally biased region" description="Basic residues" evidence="1">
    <location>
        <begin position="28"/>
        <end position="42"/>
    </location>
</feature>
<sequence length="238" mass="25873">MRRPARVTDVPWEHGQPRASGWTETSRRRGPGLRRAAGRGRRLGAPSSGPRRGRADRPPRTFALSTAKESRASPRPARASAYPRLPSSEAEPSGRARAFAMSAARRASPSQRAFTLSTARRVARPSPHSRAWPGPAHPGTSGNRQSTAERAASPARVAGSGTPRDEREGPARRGANGSVQNPRDERQNPTHHRASGKAHPRRPERHNPTQRRAAQPTEPTGRPPHLSNRSIDRLPSPS</sequence>
<feature type="compositionally biased region" description="Basic residues" evidence="1">
    <location>
        <begin position="189"/>
        <end position="204"/>
    </location>
</feature>
<name>A0ABU0EUK7_9PSEU</name>
<dbReference type="Proteomes" id="UP001229651">
    <property type="component" value="Unassembled WGS sequence"/>
</dbReference>
<comment type="caution">
    <text evidence="2">The sequence shown here is derived from an EMBL/GenBank/DDBJ whole genome shotgun (WGS) entry which is preliminary data.</text>
</comment>
<gene>
    <name evidence="2" type="ORF">FB470_002989</name>
</gene>
<feature type="compositionally biased region" description="Low complexity" evidence="1">
    <location>
        <begin position="73"/>
        <end position="113"/>
    </location>
</feature>
<reference evidence="2 3" key="1">
    <citation type="submission" date="2023-07" db="EMBL/GenBank/DDBJ databases">
        <title>Sequencing the genomes of 1000 actinobacteria strains.</title>
        <authorList>
            <person name="Klenk H.-P."/>
        </authorList>
    </citation>
    <scope>NUCLEOTIDE SEQUENCE [LARGE SCALE GENOMIC DNA]</scope>
    <source>
        <strain evidence="2 3">DSM 45805</strain>
    </source>
</reference>
<keyword evidence="3" id="KW-1185">Reference proteome</keyword>
<evidence type="ECO:0000313" key="2">
    <source>
        <dbReference type="EMBL" id="MDQ0378995.1"/>
    </source>
</evidence>
<dbReference type="EMBL" id="JAUSUT010000001">
    <property type="protein sequence ID" value="MDQ0378995.1"/>
    <property type="molecule type" value="Genomic_DNA"/>
</dbReference>
<evidence type="ECO:0000256" key="1">
    <source>
        <dbReference type="SAM" id="MobiDB-lite"/>
    </source>
</evidence>
<accession>A0ABU0EUK7</accession>
<evidence type="ECO:0000313" key="3">
    <source>
        <dbReference type="Proteomes" id="UP001229651"/>
    </source>
</evidence>
<organism evidence="2 3">
    <name type="scientific">Amycolatopsis thermophila</name>
    <dbReference type="NCBI Taxonomy" id="206084"/>
    <lineage>
        <taxon>Bacteria</taxon>
        <taxon>Bacillati</taxon>
        <taxon>Actinomycetota</taxon>
        <taxon>Actinomycetes</taxon>
        <taxon>Pseudonocardiales</taxon>
        <taxon>Pseudonocardiaceae</taxon>
        <taxon>Amycolatopsis</taxon>
    </lineage>
</organism>
<proteinExistence type="predicted"/>
<protein>
    <submittedName>
        <fullName evidence="2">Uncharacterized protein</fullName>
    </submittedName>
</protein>